<comment type="cofactor">
    <cofactor evidence="3">
        <name>Mn(2+)</name>
        <dbReference type="ChEBI" id="CHEBI:29035"/>
    </cofactor>
    <text evidence="3">Binds 2 manganese ions per subunit.</text>
</comment>
<keyword evidence="1 3" id="KW-0479">Metal-binding</keyword>
<dbReference type="GO" id="GO:0008783">
    <property type="term" value="F:agmatinase activity"/>
    <property type="evidence" value="ECO:0007669"/>
    <property type="project" value="TreeGrafter"/>
</dbReference>
<proteinExistence type="inferred from homology"/>
<dbReference type="Proteomes" id="UP000005632">
    <property type="component" value="Chromosome"/>
</dbReference>
<dbReference type="OrthoDB" id="9788689at2"/>
<dbReference type="Gene3D" id="3.40.800.10">
    <property type="entry name" value="Ureohydrolase domain"/>
    <property type="match status" value="1"/>
</dbReference>
<reference evidence="5 6" key="1">
    <citation type="submission" date="2011-11" db="EMBL/GenBank/DDBJ databases">
        <title>Complete sequence of Spirochaeta sp. grapes.</title>
        <authorList>
            <consortium name="US DOE Joint Genome Institute"/>
            <person name="Lucas S."/>
            <person name="Han J."/>
            <person name="Lapidus A."/>
            <person name="Cheng J.-F."/>
            <person name="Goodwin L."/>
            <person name="Pitluck S."/>
            <person name="Peters L."/>
            <person name="Ovchinnikova G."/>
            <person name="Munk A.C."/>
            <person name="Detter J.C."/>
            <person name="Han C."/>
            <person name="Tapia R."/>
            <person name="Land M."/>
            <person name="Hauser L."/>
            <person name="Kyrpides N."/>
            <person name="Ivanova N."/>
            <person name="Pagani I."/>
            <person name="Ritalahtilisa K."/>
            <person name="Loeffler F."/>
            <person name="Woyke T."/>
        </authorList>
    </citation>
    <scope>NUCLEOTIDE SEQUENCE [LARGE SCALE GENOMIC DNA]</scope>
    <source>
        <strain evidence="6">ATCC BAA-1885 / DSM 22778 / Grapes</strain>
    </source>
</reference>
<dbReference type="HOGENOM" id="CLU_039478_0_2_12"/>
<dbReference type="AlphaFoldDB" id="G8QX93"/>
<feature type="binding site" evidence="3">
    <location>
        <position position="135"/>
    </location>
    <ligand>
        <name>Mn(2+)</name>
        <dbReference type="ChEBI" id="CHEBI:29035"/>
        <label>1</label>
    </ligand>
</feature>
<evidence type="ECO:0000256" key="3">
    <source>
        <dbReference type="PIRSR" id="PIRSR036979-1"/>
    </source>
</evidence>
<dbReference type="PIRSF" id="PIRSF036979">
    <property type="entry name" value="Arginase"/>
    <property type="match status" value="1"/>
</dbReference>
<comment type="similarity">
    <text evidence="4">Belongs to the arginase family.</text>
</comment>
<name>G8QX93_SPHPG</name>
<feature type="binding site" evidence="3">
    <location>
        <position position="108"/>
    </location>
    <ligand>
        <name>Mn(2+)</name>
        <dbReference type="ChEBI" id="CHEBI:29035"/>
        <label>1</label>
    </ligand>
</feature>
<protein>
    <submittedName>
        <fullName evidence="5">Arginase family hydrolase, arginase/agmainase/formiminoglutamate hydrolase</fullName>
    </submittedName>
</protein>
<feature type="binding site" evidence="3">
    <location>
        <position position="222"/>
    </location>
    <ligand>
        <name>Mn(2+)</name>
        <dbReference type="ChEBI" id="CHEBI:29035"/>
        <label>1</label>
    </ligand>
</feature>
<dbReference type="CDD" id="cd11593">
    <property type="entry name" value="Agmatinase-like_2"/>
    <property type="match status" value="1"/>
</dbReference>
<organism evidence="5 6">
    <name type="scientific">Sphaerochaeta pleomorpha (strain ATCC BAA-1885 / DSM 22778 / Grapes)</name>
    <dbReference type="NCBI Taxonomy" id="158190"/>
    <lineage>
        <taxon>Bacteria</taxon>
        <taxon>Pseudomonadati</taxon>
        <taxon>Spirochaetota</taxon>
        <taxon>Spirochaetia</taxon>
        <taxon>Spirochaetales</taxon>
        <taxon>Sphaerochaetaceae</taxon>
        <taxon>Sphaerochaeta</taxon>
    </lineage>
</organism>
<evidence type="ECO:0000256" key="4">
    <source>
        <dbReference type="PROSITE-ProRule" id="PRU00742"/>
    </source>
</evidence>
<dbReference type="RefSeq" id="WP_014271517.1">
    <property type="nucleotide sequence ID" value="NC_016633.1"/>
</dbReference>
<sequence>MQPYFLDSEYPNTRVEDALFHVIQVPLEATVSYMGGTANGPKAIVEASGQLETLVEGMGEPGTFGIHTYDAVSCSYEKSPEEVFARASVLMEKAFGQNSFPLLLGGEHSVTNAAVMALTATYEKGSVGILQFDAHMDLRSSYEGSVFSHASVMYRAVEAGIPLFQVGIRNYSSEDLAARNEYKVGFYDASELYRLAHSPAGLASLTLPDSFPEKLYITFDVDGFDASLMSATGTPDPGGLFWWDAITLLDVLTKGRTIVGSDVVELAPNKMLYHCDYTAAKLAYYLMGLMETRRKQ</sequence>
<dbReference type="GO" id="GO:0033389">
    <property type="term" value="P:putrescine biosynthetic process from arginine, via agmatine"/>
    <property type="evidence" value="ECO:0007669"/>
    <property type="project" value="TreeGrafter"/>
</dbReference>
<feature type="binding site" evidence="3">
    <location>
        <position position="220"/>
    </location>
    <ligand>
        <name>Mn(2+)</name>
        <dbReference type="ChEBI" id="CHEBI:29035"/>
        <label>1</label>
    </ligand>
</feature>
<dbReference type="eggNOG" id="COG0010">
    <property type="taxonomic scope" value="Bacteria"/>
</dbReference>
<dbReference type="PROSITE" id="PS51409">
    <property type="entry name" value="ARGINASE_2"/>
    <property type="match status" value="1"/>
</dbReference>
<gene>
    <name evidence="5" type="ordered locus">SpiGrapes_2928</name>
</gene>
<dbReference type="PANTHER" id="PTHR11358">
    <property type="entry name" value="ARGINASE/AGMATINASE"/>
    <property type="match status" value="1"/>
</dbReference>
<feature type="binding site" evidence="3">
    <location>
        <position position="133"/>
    </location>
    <ligand>
        <name>Mn(2+)</name>
        <dbReference type="ChEBI" id="CHEBI:29035"/>
        <label>1</label>
    </ligand>
</feature>
<dbReference type="InterPro" id="IPR006035">
    <property type="entry name" value="Ureohydrolase"/>
</dbReference>
<keyword evidence="6" id="KW-1185">Reference proteome</keyword>
<accession>G8QX93</accession>
<evidence type="ECO:0000313" key="6">
    <source>
        <dbReference type="Proteomes" id="UP000005632"/>
    </source>
</evidence>
<dbReference type="InterPro" id="IPR023696">
    <property type="entry name" value="Ureohydrolase_dom_sf"/>
</dbReference>
<dbReference type="KEGG" id="sgp:SpiGrapes_2928"/>
<dbReference type="STRING" id="158190.SpiGrapes_2928"/>
<dbReference type="EMBL" id="CP003155">
    <property type="protein sequence ID" value="AEV30678.1"/>
    <property type="molecule type" value="Genomic_DNA"/>
</dbReference>
<evidence type="ECO:0000256" key="2">
    <source>
        <dbReference type="ARBA" id="ARBA00022801"/>
    </source>
</evidence>
<dbReference type="GO" id="GO:0046872">
    <property type="term" value="F:metal ion binding"/>
    <property type="evidence" value="ECO:0007669"/>
    <property type="project" value="UniProtKB-KW"/>
</dbReference>
<evidence type="ECO:0000313" key="5">
    <source>
        <dbReference type="EMBL" id="AEV30678.1"/>
    </source>
</evidence>
<keyword evidence="3" id="KW-0464">Manganese</keyword>
<evidence type="ECO:0000256" key="1">
    <source>
        <dbReference type="ARBA" id="ARBA00022723"/>
    </source>
</evidence>
<dbReference type="PANTHER" id="PTHR11358:SF26">
    <property type="entry name" value="GUANIDINO ACID HYDROLASE, MITOCHONDRIAL"/>
    <property type="match status" value="1"/>
</dbReference>
<keyword evidence="2 5" id="KW-0378">Hydrolase</keyword>
<feature type="binding site" evidence="3">
    <location>
        <position position="137"/>
    </location>
    <ligand>
        <name>Mn(2+)</name>
        <dbReference type="ChEBI" id="CHEBI:29035"/>
        <label>1</label>
    </ligand>
</feature>
<dbReference type="SUPFAM" id="SSF52768">
    <property type="entry name" value="Arginase/deacetylase"/>
    <property type="match status" value="1"/>
</dbReference>
<dbReference type="Pfam" id="PF00491">
    <property type="entry name" value="Arginase"/>
    <property type="match status" value="1"/>
</dbReference>